<reference evidence="5" key="1">
    <citation type="submission" date="2016-04" db="EMBL/GenBank/DDBJ databases">
        <authorList>
            <person name="Guldener U."/>
            <person name="Guldener U."/>
        </authorList>
    </citation>
    <scope>NUCLEOTIDE SEQUENCE [LARGE SCALE GENOMIC DNA]</scope>
    <source>
        <strain evidence="5">UB2112</strain>
    </source>
</reference>
<accession>A0A1K0HG93</accession>
<comment type="cofactor">
    <cofactor evidence="1">
        <name>a divalent metal cation</name>
        <dbReference type="ChEBI" id="CHEBI:60240"/>
    </cofactor>
</comment>
<evidence type="ECO:0000259" key="3">
    <source>
        <dbReference type="Pfam" id="PF13359"/>
    </source>
</evidence>
<keyword evidence="2" id="KW-0479">Metal-binding</keyword>
<dbReference type="AlphaFoldDB" id="A0A1K0HG93"/>
<feature type="domain" description="DDE Tnp4" evidence="3">
    <location>
        <begin position="118"/>
        <end position="205"/>
    </location>
</feature>
<evidence type="ECO:0000256" key="2">
    <source>
        <dbReference type="ARBA" id="ARBA00022723"/>
    </source>
</evidence>
<dbReference type="InterPro" id="IPR027806">
    <property type="entry name" value="HARBI1_dom"/>
</dbReference>
<dbReference type="EMBL" id="LT558138">
    <property type="protein sequence ID" value="SAM86369.1"/>
    <property type="molecule type" value="Genomic_DNA"/>
</dbReference>
<dbReference type="Pfam" id="PF13359">
    <property type="entry name" value="DDE_Tnp_4"/>
    <property type="match status" value="1"/>
</dbReference>
<evidence type="ECO:0000313" key="4">
    <source>
        <dbReference type="EMBL" id="SAM86369.1"/>
    </source>
</evidence>
<dbReference type="Proteomes" id="UP000179920">
    <property type="component" value="Chromosome XXII"/>
</dbReference>
<proteinExistence type="predicted"/>
<protein>
    <recommendedName>
        <fullName evidence="3">DDE Tnp4 domain-containing protein</fullName>
    </recommendedName>
</protein>
<evidence type="ECO:0000313" key="5">
    <source>
        <dbReference type="Proteomes" id="UP000179920"/>
    </source>
</evidence>
<name>A0A1K0HG93_9BASI</name>
<gene>
    <name evidence="4" type="ORF">UBRO_20278</name>
</gene>
<dbReference type="GO" id="GO:0046872">
    <property type="term" value="F:metal ion binding"/>
    <property type="evidence" value="ECO:0007669"/>
    <property type="project" value="UniProtKB-KW"/>
</dbReference>
<evidence type="ECO:0000256" key="1">
    <source>
        <dbReference type="ARBA" id="ARBA00001968"/>
    </source>
</evidence>
<sequence length="222" mass="24146">MSPEAFNNLAIQLQQTEAFQWNYSSSGVMSLNRVQEILLVALYRLGHSGNGGGECDAALQCSCSVGSIVGYTNHTVIGLLKLNNKVMQFALEGERQHAAAWVCNTTGVEEWGKGWLVVDGTHIPLAWKPGVLSQEHFCYKGFHSINVALVILPHSLQIVKSVVGQPSSIEDSKVWAPGSNILKKPRLYLDKGEFIWVDGGYGHSAITVGPFSHIAANKSQDL</sequence>
<organism evidence="4 5">
    <name type="scientific">Ustilago bromivora</name>
    <dbReference type="NCBI Taxonomy" id="307758"/>
    <lineage>
        <taxon>Eukaryota</taxon>
        <taxon>Fungi</taxon>
        <taxon>Dikarya</taxon>
        <taxon>Basidiomycota</taxon>
        <taxon>Ustilaginomycotina</taxon>
        <taxon>Ustilaginomycetes</taxon>
        <taxon>Ustilaginales</taxon>
        <taxon>Ustilaginaceae</taxon>
        <taxon>Ustilago</taxon>
    </lineage>
</organism>